<dbReference type="NCBIfam" id="TIGR01449">
    <property type="entry name" value="PGP_bact"/>
    <property type="match status" value="1"/>
</dbReference>
<dbReference type="PANTHER" id="PTHR43434:SF1">
    <property type="entry name" value="PHOSPHOGLYCOLATE PHOSPHATASE"/>
    <property type="match status" value="1"/>
</dbReference>
<dbReference type="InterPro" id="IPR041492">
    <property type="entry name" value="HAD_2"/>
</dbReference>
<gene>
    <name evidence="10" type="primary">gph</name>
    <name evidence="10" type="ORF">DS909_07085</name>
</gene>
<dbReference type="Proteomes" id="UP000252706">
    <property type="component" value="Unassembled WGS sequence"/>
</dbReference>
<dbReference type="Gene3D" id="1.10.150.240">
    <property type="entry name" value="Putative phosphatase, domain 2"/>
    <property type="match status" value="1"/>
</dbReference>
<keyword evidence="8" id="KW-0460">Magnesium</keyword>
<proteinExistence type="inferred from homology"/>
<dbReference type="GO" id="GO:0005829">
    <property type="term" value="C:cytosol"/>
    <property type="evidence" value="ECO:0007669"/>
    <property type="project" value="TreeGrafter"/>
</dbReference>
<protein>
    <recommendedName>
        <fullName evidence="5">phosphoglycolate phosphatase</fullName>
        <ecNumber evidence="5">3.1.3.18</ecNumber>
    </recommendedName>
</protein>
<dbReference type="InterPro" id="IPR023198">
    <property type="entry name" value="PGP-like_dom2"/>
</dbReference>
<comment type="similarity">
    <text evidence="4">Belongs to the HAD-like hydrolase superfamily. CbbY/CbbZ/Gph/YieH family.</text>
</comment>
<dbReference type="OrthoDB" id="9793014at2"/>
<dbReference type="PRINTS" id="PR00413">
    <property type="entry name" value="HADHALOGNASE"/>
</dbReference>
<name>A0A366X1B8_9RHOB</name>
<dbReference type="EC" id="3.1.3.18" evidence="5"/>
<dbReference type="SFLD" id="SFLDG01129">
    <property type="entry name" value="C1.5:_HAD__Beta-PGM__Phosphata"/>
    <property type="match status" value="1"/>
</dbReference>
<evidence type="ECO:0000256" key="1">
    <source>
        <dbReference type="ARBA" id="ARBA00000830"/>
    </source>
</evidence>
<evidence type="ECO:0000256" key="4">
    <source>
        <dbReference type="ARBA" id="ARBA00006171"/>
    </source>
</evidence>
<dbReference type="InterPro" id="IPR023214">
    <property type="entry name" value="HAD_sf"/>
</dbReference>
<reference evidence="10 11" key="1">
    <citation type="submission" date="2018-07" db="EMBL/GenBank/DDBJ databases">
        <title>Modular assembly of carbohydrate-degrading microbial communities in the ocean.</title>
        <authorList>
            <person name="Enke T.N."/>
            <person name="Datta M.S."/>
            <person name="Schwartzman J.A."/>
            <person name="Cermak N."/>
            <person name="Schmitz D.A."/>
            <person name="Barrere J."/>
            <person name="Cordero O.X."/>
        </authorList>
    </citation>
    <scope>NUCLEOTIDE SEQUENCE [LARGE SCALE GENOMIC DNA]</scope>
    <source>
        <strain evidence="10 11">C3M10</strain>
    </source>
</reference>
<keyword evidence="7 10" id="KW-0378">Hydrolase</keyword>
<evidence type="ECO:0000313" key="11">
    <source>
        <dbReference type="Proteomes" id="UP000252706"/>
    </source>
</evidence>
<comment type="cofactor">
    <cofactor evidence="2">
        <name>Mg(2+)</name>
        <dbReference type="ChEBI" id="CHEBI:18420"/>
    </cofactor>
</comment>
<evidence type="ECO:0000256" key="2">
    <source>
        <dbReference type="ARBA" id="ARBA00001946"/>
    </source>
</evidence>
<dbReference type="GO" id="GO:0046872">
    <property type="term" value="F:metal ion binding"/>
    <property type="evidence" value="ECO:0007669"/>
    <property type="project" value="UniProtKB-KW"/>
</dbReference>
<dbReference type="Gene3D" id="3.40.50.1000">
    <property type="entry name" value="HAD superfamily/HAD-like"/>
    <property type="match status" value="1"/>
</dbReference>
<dbReference type="SFLD" id="SFLDS00003">
    <property type="entry name" value="Haloacid_Dehalogenase"/>
    <property type="match status" value="1"/>
</dbReference>
<dbReference type="EMBL" id="QOCE01000017">
    <property type="protein sequence ID" value="RBW57904.1"/>
    <property type="molecule type" value="Genomic_DNA"/>
</dbReference>
<dbReference type="NCBIfam" id="TIGR01549">
    <property type="entry name" value="HAD-SF-IA-v1"/>
    <property type="match status" value="1"/>
</dbReference>
<comment type="pathway">
    <text evidence="3">Organic acid metabolism; glycolate biosynthesis; glycolate from 2-phosphoglycolate: step 1/1.</text>
</comment>
<sequence length="221" mass="23774">MTVTIVFDLDGTLIDSAHDIAAATNKMLAEQGVAPLSVAQVTSFVGDGLPSLVERVMRHCELDASLHPQLCDATLSHYNAAGSELTKVYPGVYDALNTLRDQGCHMGICTNKPVQAAHHVLEVLNLAPYFQAVIGGDSLPQRKPDPAPLRATFDALPNGHRIYVGDSEIDAETAQRAAIPFLLFTQGYRKTEVDQIPHTISYDDSRVLPEIVAQALSASGN</sequence>
<evidence type="ECO:0000256" key="6">
    <source>
        <dbReference type="ARBA" id="ARBA00022723"/>
    </source>
</evidence>
<comment type="catalytic activity">
    <reaction evidence="1">
        <text>2-phosphoglycolate + H2O = glycolate + phosphate</text>
        <dbReference type="Rhea" id="RHEA:14369"/>
        <dbReference type="ChEBI" id="CHEBI:15377"/>
        <dbReference type="ChEBI" id="CHEBI:29805"/>
        <dbReference type="ChEBI" id="CHEBI:43474"/>
        <dbReference type="ChEBI" id="CHEBI:58033"/>
        <dbReference type="EC" id="3.1.3.18"/>
    </reaction>
</comment>
<evidence type="ECO:0000256" key="5">
    <source>
        <dbReference type="ARBA" id="ARBA00013078"/>
    </source>
</evidence>
<keyword evidence="6" id="KW-0479">Metal-binding</keyword>
<evidence type="ECO:0000256" key="8">
    <source>
        <dbReference type="ARBA" id="ARBA00022842"/>
    </source>
</evidence>
<dbReference type="SUPFAM" id="SSF56784">
    <property type="entry name" value="HAD-like"/>
    <property type="match status" value="1"/>
</dbReference>
<dbReference type="InterPro" id="IPR050155">
    <property type="entry name" value="HAD-like_hydrolase_sf"/>
</dbReference>
<evidence type="ECO:0000256" key="3">
    <source>
        <dbReference type="ARBA" id="ARBA00004818"/>
    </source>
</evidence>
<dbReference type="GO" id="GO:0005975">
    <property type="term" value="P:carbohydrate metabolic process"/>
    <property type="evidence" value="ECO:0007669"/>
    <property type="project" value="InterPro"/>
</dbReference>
<evidence type="ECO:0000256" key="7">
    <source>
        <dbReference type="ARBA" id="ARBA00022801"/>
    </source>
</evidence>
<dbReference type="InterPro" id="IPR037512">
    <property type="entry name" value="PGPase_prok"/>
</dbReference>
<dbReference type="InterPro" id="IPR006439">
    <property type="entry name" value="HAD-SF_hydro_IA"/>
</dbReference>
<organism evidence="10 11">
    <name type="scientific">Phaeobacter gallaeciensis</name>
    <dbReference type="NCBI Taxonomy" id="60890"/>
    <lineage>
        <taxon>Bacteria</taxon>
        <taxon>Pseudomonadati</taxon>
        <taxon>Pseudomonadota</taxon>
        <taxon>Alphaproteobacteria</taxon>
        <taxon>Rhodobacterales</taxon>
        <taxon>Roseobacteraceae</taxon>
        <taxon>Phaeobacter</taxon>
    </lineage>
</organism>
<keyword evidence="9" id="KW-0119">Carbohydrate metabolism</keyword>
<evidence type="ECO:0000256" key="9">
    <source>
        <dbReference type="ARBA" id="ARBA00023277"/>
    </source>
</evidence>
<dbReference type="PANTHER" id="PTHR43434">
    <property type="entry name" value="PHOSPHOGLYCOLATE PHOSPHATASE"/>
    <property type="match status" value="1"/>
</dbReference>
<evidence type="ECO:0000313" key="10">
    <source>
        <dbReference type="EMBL" id="RBW57904.1"/>
    </source>
</evidence>
<dbReference type="Pfam" id="PF13419">
    <property type="entry name" value="HAD_2"/>
    <property type="match status" value="1"/>
</dbReference>
<dbReference type="RefSeq" id="WP_113822763.1">
    <property type="nucleotide sequence ID" value="NZ_QOCE01000017.1"/>
</dbReference>
<dbReference type="GO" id="GO:0008967">
    <property type="term" value="F:phosphoglycolate phosphatase activity"/>
    <property type="evidence" value="ECO:0007669"/>
    <property type="project" value="UniProtKB-EC"/>
</dbReference>
<dbReference type="InterPro" id="IPR036412">
    <property type="entry name" value="HAD-like_sf"/>
</dbReference>
<accession>A0A366X1B8</accession>
<comment type="caution">
    <text evidence="10">The sequence shown here is derived from an EMBL/GenBank/DDBJ whole genome shotgun (WGS) entry which is preliminary data.</text>
</comment>
<dbReference type="GO" id="GO:0006281">
    <property type="term" value="P:DNA repair"/>
    <property type="evidence" value="ECO:0007669"/>
    <property type="project" value="TreeGrafter"/>
</dbReference>
<dbReference type="AlphaFoldDB" id="A0A366X1B8"/>